<organism evidence="1">
    <name type="scientific">Brachypodium distachyon</name>
    <name type="common">Purple false brome</name>
    <name type="synonym">Trachynia distachya</name>
    <dbReference type="NCBI Taxonomy" id="15368"/>
    <lineage>
        <taxon>Eukaryota</taxon>
        <taxon>Viridiplantae</taxon>
        <taxon>Streptophyta</taxon>
        <taxon>Embryophyta</taxon>
        <taxon>Tracheophyta</taxon>
        <taxon>Spermatophyta</taxon>
        <taxon>Magnoliopsida</taxon>
        <taxon>Liliopsida</taxon>
        <taxon>Poales</taxon>
        <taxon>Poaceae</taxon>
        <taxon>BOP clade</taxon>
        <taxon>Pooideae</taxon>
        <taxon>Stipodae</taxon>
        <taxon>Brachypodieae</taxon>
        <taxon>Brachypodium</taxon>
    </lineage>
</organism>
<evidence type="ECO:0000313" key="2">
    <source>
        <dbReference type="EnsemblPlants" id="KQK14383"/>
    </source>
</evidence>
<reference evidence="1" key="2">
    <citation type="submission" date="2017-06" db="EMBL/GenBank/DDBJ databases">
        <title>WGS assembly of Brachypodium distachyon.</title>
        <authorList>
            <consortium name="The International Brachypodium Initiative"/>
            <person name="Lucas S."/>
            <person name="Harmon-Smith M."/>
            <person name="Lail K."/>
            <person name="Tice H."/>
            <person name="Grimwood J."/>
            <person name="Bruce D."/>
            <person name="Barry K."/>
            <person name="Shu S."/>
            <person name="Lindquist E."/>
            <person name="Wang M."/>
            <person name="Pitluck S."/>
            <person name="Vogel J.P."/>
            <person name="Garvin D.F."/>
            <person name="Mockler T.C."/>
            <person name="Schmutz J."/>
            <person name="Rokhsar D."/>
            <person name="Bevan M.W."/>
        </authorList>
    </citation>
    <scope>NUCLEOTIDE SEQUENCE</scope>
    <source>
        <strain evidence="1">Bd21</strain>
    </source>
</reference>
<dbReference type="ExpressionAtlas" id="A0A0Q3GU34">
    <property type="expression patterns" value="baseline"/>
</dbReference>
<evidence type="ECO:0000313" key="3">
    <source>
        <dbReference type="Proteomes" id="UP000008810"/>
    </source>
</evidence>
<evidence type="ECO:0000313" key="1">
    <source>
        <dbReference type="EMBL" id="KQK14383.2"/>
    </source>
</evidence>
<protein>
    <recommendedName>
        <fullName evidence="4">Reverse transcriptase zinc-binding domain-containing protein</fullName>
    </recommendedName>
</protein>
<dbReference type="InParanoid" id="A0A0Q3GU34"/>
<sequence>MCSICATEQEDGYHAVMNCTKARALRDSVRLVWSLPPDAALRRTGPDWVLLLLSQVDEDCRSKLLFLWWRAWHLRNDVIFAKGDASVSASAQFLFGYANSLLSLKDKIKAPDLKGWVKLNVDASFIPASGLAA</sequence>
<gene>
    <name evidence="1" type="ORF">BRADI_1g15868v3</name>
</gene>
<keyword evidence="3" id="KW-1185">Reference proteome</keyword>
<proteinExistence type="predicted"/>
<dbReference type="Gramene" id="KQK14383">
    <property type="protein sequence ID" value="KQK14383"/>
    <property type="gene ID" value="BRADI_1g15868v3"/>
</dbReference>
<dbReference type="AlphaFoldDB" id="A0A0Q3GU34"/>
<reference evidence="2" key="3">
    <citation type="submission" date="2018-08" db="UniProtKB">
        <authorList>
            <consortium name="EnsemblPlants"/>
        </authorList>
    </citation>
    <scope>IDENTIFICATION</scope>
    <source>
        <strain evidence="2">cv. Bd21</strain>
    </source>
</reference>
<reference evidence="1 2" key="1">
    <citation type="journal article" date="2010" name="Nature">
        <title>Genome sequencing and analysis of the model grass Brachypodium distachyon.</title>
        <authorList>
            <consortium name="International Brachypodium Initiative"/>
        </authorList>
    </citation>
    <scope>NUCLEOTIDE SEQUENCE [LARGE SCALE GENOMIC DNA]</scope>
    <source>
        <strain evidence="1 2">Bd21</strain>
    </source>
</reference>
<dbReference type="EnsemblPlants" id="KQK14383">
    <property type="protein sequence ID" value="KQK14383"/>
    <property type="gene ID" value="BRADI_1g15868v3"/>
</dbReference>
<dbReference type="OrthoDB" id="694273at2759"/>
<accession>A0A0Q3GU34</accession>
<dbReference type="Proteomes" id="UP000008810">
    <property type="component" value="Chromosome 1"/>
</dbReference>
<name>A0A0Q3GU34_BRADI</name>
<dbReference type="EMBL" id="CM000880">
    <property type="protein sequence ID" value="KQK14383.2"/>
    <property type="molecule type" value="Genomic_DNA"/>
</dbReference>
<evidence type="ECO:0008006" key="4">
    <source>
        <dbReference type="Google" id="ProtNLM"/>
    </source>
</evidence>